<dbReference type="EMBL" id="SGPM01000024">
    <property type="protein sequence ID" value="THH32316.1"/>
    <property type="molecule type" value="Genomic_DNA"/>
</dbReference>
<feature type="compositionally biased region" description="Gly residues" evidence="1">
    <location>
        <begin position="19"/>
        <end position="47"/>
    </location>
</feature>
<feature type="compositionally biased region" description="Polar residues" evidence="1">
    <location>
        <begin position="1"/>
        <end position="14"/>
    </location>
</feature>
<feature type="compositionally biased region" description="Basic and acidic residues" evidence="1">
    <location>
        <begin position="81"/>
        <end position="94"/>
    </location>
</feature>
<evidence type="ECO:0000313" key="3">
    <source>
        <dbReference type="Proteomes" id="UP000308730"/>
    </source>
</evidence>
<accession>A0A4S4N0D7</accession>
<keyword evidence="3" id="KW-1185">Reference proteome</keyword>
<proteinExistence type="predicted"/>
<sequence length="105" mass="10548">MSSDNSNAGYESISQDQQGMGGGAGTQGSGVAGGYEGSQNQAGGGAQMGNTQAGTGQKQDWLDKGITSVGKKLGFNVSESNADKAGDFMNKEAKQYGGHNLPGVQ</sequence>
<feature type="region of interest" description="Disordered" evidence="1">
    <location>
        <begin position="1"/>
        <end position="63"/>
    </location>
</feature>
<gene>
    <name evidence="2" type="ORF">EUX98_g1844</name>
</gene>
<protein>
    <submittedName>
        <fullName evidence="2">Uncharacterized protein</fullName>
    </submittedName>
</protein>
<organism evidence="2 3">
    <name type="scientific">Antrodiella citrinella</name>
    <dbReference type="NCBI Taxonomy" id="2447956"/>
    <lineage>
        <taxon>Eukaryota</taxon>
        <taxon>Fungi</taxon>
        <taxon>Dikarya</taxon>
        <taxon>Basidiomycota</taxon>
        <taxon>Agaricomycotina</taxon>
        <taxon>Agaricomycetes</taxon>
        <taxon>Polyporales</taxon>
        <taxon>Steccherinaceae</taxon>
        <taxon>Antrodiella</taxon>
    </lineage>
</organism>
<reference evidence="2 3" key="1">
    <citation type="submission" date="2019-02" db="EMBL/GenBank/DDBJ databases">
        <title>Genome sequencing of the rare red list fungi Antrodiella citrinella (Flaviporus citrinellus).</title>
        <authorList>
            <person name="Buettner E."/>
            <person name="Kellner H."/>
        </authorList>
    </citation>
    <scope>NUCLEOTIDE SEQUENCE [LARGE SCALE GENOMIC DNA]</scope>
    <source>
        <strain evidence="2 3">DSM 108506</strain>
    </source>
</reference>
<evidence type="ECO:0000313" key="2">
    <source>
        <dbReference type="EMBL" id="THH32316.1"/>
    </source>
</evidence>
<name>A0A4S4N0D7_9APHY</name>
<comment type="caution">
    <text evidence="2">The sequence shown here is derived from an EMBL/GenBank/DDBJ whole genome shotgun (WGS) entry which is preliminary data.</text>
</comment>
<evidence type="ECO:0000256" key="1">
    <source>
        <dbReference type="SAM" id="MobiDB-lite"/>
    </source>
</evidence>
<dbReference type="AlphaFoldDB" id="A0A4S4N0D7"/>
<dbReference type="Proteomes" id="UP000308730">
    <property type="component" value="Unassembled WGS sequence"/>
</dbReference>
<dbReference type="OrthoDB" id="3050608at2759"/>
<feature type="region of interest" description="Disordered" evidence="1">
    <location>
        <begin position="79"/>
        <end position="105"/>
    </location>
</feature>
<feature type="compositionally biased region" description="Low complexity" evidence="1">
    <location>
        <begin position="48"/>
        <end position="57"/>
    </location>
</feature>